<evidence type="ECO:0000256" key="2">
    <source>
        <dbReference type="ARBA" id="ARBA00009463"/>
    </source>
</evidence>
<protein>
    <submittedName>
        <fullName evidence="7">3-hydroxybutyryl-CoA dehydrogenase</fullName>
    </submittedName>
</protein>
<gene>
    <name evidence="7" type="ORF">GCM10011588_28860</name>
</gene>
<dbReference type="RefSeq" id="WP_062997737.1">
    <property type="nucleotide sequence ID" value="NZ_BMMH01000005.1"/>
</dbReference>
<dbReference type="InterPro" id="IPR022694">
    <property type="entry name" value="3-OHacyl-CoA_DH"/>
</dbReference>
<dbReference type="GO" id="GO:0070403">
    <property type="term" value="F:NAD+ binding"/>
    <property type="evidence" value="ECO:0007669"/>
    <property type="project" value="InterPro"/>
</dbReference>
<keyword evidence="8" id="KW-1185">Reference proteome</keyword>
<dbReference type="PIRSF" id="PIRSF000105">
    <property type="entry name" value="HCDH"/>
    <property type="match status" value="1"/>
</dbReference>
<dbReference type="PANTHER" id="PTHR48075">
    <property type="entry name" value="3-HYDROXYACYL-COA DEHYDROGENASE FAMILY PROTEIN"/>
    <property type="match status" value="1"/>
</dbReference>
<evidence type="ECO:0000259" key="6">
    <source>
        <dbReference type="Pfam" id="PF02737"/>
    </source>
</evidence>
<accession>A0A917RKD2</accession>
<reference evidence="7" key="1">
    <citation type="journal article" date="2014" name="Int. J. Syst. Evol. Microbiol.">
        <title>Complete genome sequence of Corynebacterium casei LMG S-19264T (=DSM 44701T), isolated from a smear-ripened cheese.</title>
        <authorList>
            <consortium name="US DOE Joint Genome Institute (JGI-PGF)"/>
            <person name="Walter F."/>
            <person name="Albersmeier A."/>
            <person name="Kalinowski J."/>
            <person name="Ruckert C."/>
        </authorList>
    </citation>
    <scope>NUCLEOTIDE SEQUENCE</scope>
    <source>
        <strain evidence="7">CGMCC 4.3508</strain>
    </source>
</reference>
<dbReference type="InterPro" id="IPR013328">
    <property type="entry name" value="6PGD_dom2"/>
</dbReference>
<dbReference type="Pfam" id="PF00725">
    <property type="entry name" value="3HCDH"/>
    <property type="match status" value="1"/>
</dbReference>
<dbReference type="GO" id="GO:0016616">
    <property type="term" value="F:oxidoreductase activity, acting on the CH-OH group of donors, NAD or NADP as acceptor"/>
    <property type="evidence" value="ECO:0007669"/>
    <property type="project" value="InterPro"/>
</dbReference>
<dbReference type="Gene3D" id="3.40.50.720">
    <property type="entry name" value="NAD(P)-binding Rossmann-like Domain"/>
    <property type="match status" value="1"/>
</dbReference>
<dbReference type="InterPro" id="IPR008927">
    <property type="entry name" value="6-PGluconate_DH-like_C_sf"/>
</dbReference>
<dbReference type="Gene3D" id="1.10.1040.10">
    <property type="entry name" value="N-(1-d-carboxylethyl)-l-norvaline Dehydrogenase, domain 2"/>
    <property type="match status" value="1"/>
</dbReference>
<dbReference type="Pfam" id="PF02737">
    <property type="entry name" value="3HCDH_N"/>
    <property type="match status" value="1"/>
</dbReference>
<dbReference type="Proteomes" id="UP000638263">
    <property type="component" value="Unassembled WGS sequence"/>
</dbReference>
<comment type="similarity">
    <text evidence="2">Belongs to the 3-hydroxyacyl-CoA dehydrogenase family.</text>
</comment>
<dbReference type="AlphaFoldDB" id="A0A917RKD2"/>
<dbReference type="SUPFAM" id="SSF51735">
    <property type="entry name" value="NAD(P)-binding Rossmann-fold domains"/>
    <property type="match status" value="1"/>
</dbReference>
<proteinExistence type="inferred from homology"/>
<name>A0A917RKD2_9NOCA</name>
<keyword evidence="3" id="KW-0560">Oxidoreductase</keyword>
<evidence type="ECO:0000256" key="4">
    <source>
        <dbReference type="PIRSR" id="PIRSR000105-1"/>
    </source>
</evidence>
<evidence type="ECO:0000256" key="3">
    <source>
        <dbReference type="ARBA" id="ARBA00023002"/>
    </source>
</evidence>
<comment type="caution">
    <text evidence="7">The sequence shown here is derived from an EMBL/GenBank/DDBJ whole genome shotgun (WGS) entry which is preliminary data.</text>
</comment>
<evidence type="ECO:0000256" key="1">
    <source>
        <dbReference type="ARBA" id="ARBA00005086"/>
    </source>
</evidence>
<feature type="domain" description="3-hydroxyacyl-CoA dehydrogenase C-terminal" evidence="5">
    <location>
        <begin position="191"/>
        <end position="288"/>
    </location>
</feature>
<sequence>MTNTTGERLLVLGAGTMGTQIALQSALCGIEVALVDISTDAVDRARTEIDGLLTTRVAKGRITEQEERDARARLTLSAGLDAVAPVCTWAIEAVVEKLDVKQAVFRRLAELLPSDAGIATNSSHIRAATIAGDAEYADRCLNMHYFHPVLVMDLVEVVASPRTRPDILERARGWADRMKRTPVVLTKDVDGFLVNRVLGAASREAFSLLGTGVATVEEIDIAVRRGLRWPLGPFELADLSGLDVLLESRTARYEKHGEIGDRLTVEVIRPLVEAGRLGRKAGAGFYDYSVNPPKPLPIDIPAGDDA</sequence>
<dbReference type="EMBL" id="BMMH01000005">
    <property type="protein sequence ID" value="GGL12653.1"/>
    <property type="molecule type" value="Genomic_DNA"/>
</dbReference>
<reference evidence="7" key="2">
    <citation type="submission" date="2020-09" db="EMBL/GenBank/DDBJ databases">
        <authorList>
            <person name="Sun Q."/>
            <person name="Zhou Y."/>
        </authorList>
    </citation>
    <scope>NUCLEOTIDE SEQUENCE</scope>
    <source>
        <strain evidence="7">CGMCC 4.3508</strain>
    </source>
</reference>
<dbReference type="InterPro" id="IPR006108">
    <property type="entry name" value="3HC_DH_C"/>
</dbReference>
<evidence type="ECO:0000313" key="7">
    <source>
        <dbReference type="EMBL" id="GGL12653.1"/>
    </source>
</evidence>
<dbReference type="InterPro" id="IPR036291">
    <property type="entry name" value="NAD(P)-bd_dom_sf"/>
</dbReference>
<dbReference type="InterPro" id="IPR006176">
    <property type="entry name" value="3-OHacyl-CoA_DH_NAD-bd"/>
</dbReference>
<evidence type="ECO:0000313" key="8">
    <source>
        <dbReference type="Proteomes" id="UP000638263"/>
    </source>
</evidence>
<evidence type="ECO:0000259" key="5">
    <source>
        <dbReference type="Pfam" id="PF00725"/>
    </source>
</evidence>
<dbReference type="GO" id="GO:0006631">
    <property type="term" value="P:fatty acid metabolic process"/>
    <property type="evidence" value="ECO:0007669"/>
    <property type="project" value="InterPro"/>
</dbReference>
<organism evidence="7 8">
    <name type="scientific">Nocardia jinanensis</name>
    <dbReference type="NCBI Taxonomy" id="382504"/>
    <lineage>
        <taxon>Bacteria</taxon>
        <taxon>Bacillati</taxon>
        <taxon>Actinomycetota</taxon>
        <taxon>Actinomycetes</taxon>
        <taxon>Mycobacteriales</taxon>
        <taxon>Nocardiaceae</taxon>
        <taxon>Nocardia</taxon>
    </lineage>
</organism>
<feature type="site" description="Important for catalytic activity" evidence="4">
    <location>
        <position position="144"/>
    </location>
</feature>
<dbReference type="SUPFAM" id="SSF48179">
    <property type="entry name" value="6-phosphogluconate dehydrogenase C-terminal domain-like"/>
    <property type="match status" value="1"/>
</dbReference>
<feature type="domain" description="3-hydroxyacyl-CoA dehydrogenase NAD binding" evidence="6">
    <location>
        <begin position="11"/>
        <end position="188"/>
    </location>
</feature>
<dbReference type="PANTHER" id="PTHR48075:SF5">
    <property type="entry name" value="3-HYDROXYBUTYRYL-COA DEHYDROGENASE"/>
    <property type="match status" value="1"/>
</dbReference>
<comment type="pathway">
    <text evidence="1">Lipid metabolism; butanoate metabolism.</text>
</comment>